<dbReference type="EMBL" id="CAADFU010000044">
    <property type="protein sequence ID" value="VFK44834.1"/>
    <property type="molecule type" value="Genomic_DNA"/>
</dbReference>
<gene>
    <name evidence="3" type="ORF">BECKSD772D_GA0070982_10817</name>
    <name evidence="2" type="ORF">BECKSD772E_GA0070983_104416</name>
    <name evidence="1" type="ORF">BECKSD772F_GA0070984_10255</name>
</gene>
<dbReference type="EMBL" id="CAADHB010000081">
    <property type="protein sequence ID" value="VFK80043.1"/>
    <property type="molecule type" value="Genomic_DNA"/>
</dbReference>
<dbReference type="InterPro" id="IPR038078">
    <property type="entry name" value="PhoU-like_sf"/>
</dbReference>
<evidence type="ECO:0000313" key="1">
    <source>
        <dbReference type="EMBL" id="VFK38498.1"/>
    </source>
</evidence>
<evidence type="ECO:0000313" key="3">
    <source>
        <dbReference type="EMBL" id="VFK80043.1"/>
    </source>
</evidence>
<dbReference type="SUPFAM" id="SSF109755">
    <property type="entry name" value="PhoU-like"/>
    <property type="match status" value="1"/>
</dbReference>
<organism evidence="1">
    <name type="scientific">Candidatus Kentrum sp. SD</name>
    <dbReference type="NCBI Taxonomy" id="2126332"/>
    <lineage>
        <taxon>Bacteria</taxon>
        <taxon>Pseudomonadati</taxon>
        <taxon>Pseudomonadota</taxon>
        <taxon>Gammaproteobacteria</taxon>
        <taxon>Candidatus Kentrum</taxon>
    </lineage>
</organism>
<dbReference type="EMBL" id="CAADFR010000025">
    <property type="protein sequence ID" value="VFK38498.1"/>
    <property type="molecule type" value="Genomic_DNA"/>
</dbReference>
<accession>A0A450YAC5</accession>
<dbReference type="Gene3D" id="1.20.58.220">
    <property type="entry name" value="Phosphate transport system protein phou homolog 2, domain 2"/>
    <property type="match status" value="1"/>
</dbReference>
<protein>
    <submittedName>
        <fullName evidence="1">Uncharacterized protein</fullName>
    </submittedName>
</protein>
<dbReference type="AlphaFoldDB" id="A0A450YAC5"/>
<evidence type="ECO:0000313" key="2">
    <source>
        <dbReference type="EMBL" id="VFK44834.1"/>
    </source>
</evidence>
<sequence length="88" mass="10115">MLLYIPNIIQRTRQQVANDAKRKRSCYLVVRIRLVMEAQTDGVTKSMKSHTVHSFDKELESIRDRVMAMGGFTEQQLSDALTAFINGR</sequence>
<reference evidence="1" key="1">
    <citation type="submission" date="2019-02" db="EMBL/GenBank/DDBJ databases">
        <authorList>
            <person name="Gruber-Vodicka R. H."/>
            <person name="Seah K. B. B."/>
        </authorList>
    </citation>
    <scope>NUCLEOTIDE SEQUENCE</scope>
    <source>
        <strain evidence="3">BECK_S127</strain>
        <strain evidence="2">BECK_S1320</strain>
        <strain evidence="1">BECK_S1321</strain>
    </source>
</reference>
<proteinExistence type="predicted"/>
<name>A0A450YAC5_9GAMM</name>